<dbReference type="PROSITE" id="PS01124">
    <property type="entry name" value="HTH_ARAC_FAMILY_2"/>
    <property type="match status" value="1"/>
</dbReference>
<dbReference type="PANTHER" id="PTHR46796:SF7">
    <property type="entry name" value="ARAC FAMILY TRANSCRIPTIONAL REGULATOR"/>
    <property type="match status" value="1"/>
</dbReference>
<dbReference type="AlphaFoldDB" id="A0A444IBZ0"/>
<evidence type="ECO:0000256" key="4">
    <source>
        <dbReference type="SAM" id="MobiDB-lite"/>
    </source>
</evidence>
<evidence type="ECO:0000256" key="2">
    <source>
        <dbReference type="ARBA" id="ARBA00023125"/>
    </source>
</evidence>
<evidence type="ECO:0000259" key="5">
    <source>
        <dbReference type="PROSITE" id="PS01124"/>
    </source>
</evidence>
<sequence>MDCASLGSASAVNQPTPPGELSRNRRRVSRSSFATRFRKVAGTGPIEYLLHWRMALAKDELQNGDKSIGEIAFAVGFQSSSAFSSAFAREIGCPPTHFGRRAS</sequence>
<dbReference type="InterPro" id="IPR050204">
    <property type="entry name" value="AraC_XylS_family_regulators"/>
</dbReference>
<dbReference type="SUPFAM" id="SSF46689">
    <property type="entry name" value="Homeodomain-like"/>
    <property type="match status" value="1"/>
</dbReference>
<accession>A0A444IBZ0</accession>
<proteinExistence type="predicted"/>
<dbReference type="RefSeq" id="WP_128409753.1">
    <property type="nucleotide sequence ID" value="NZ_CP090093.1"/>
</dbReference>
<dbReference type="GO" id="GO:0043565">
    <property type="term" value="F:sequence-specific DNA binding"/>
    <property type="evidence" value="ECO:0007669"/>
    <property type="project" value="InterPro"/>
</dbReference>
<evidence type="ECO:0000256" key="3">
    <source>
        <dbReference type="ARBA" id="ARBA00023163"/>
    </source>
</evidence>
<gene>
    <name evidence="6" type="ORF">EHI47_02550</name>
</gene>
<evidence type="ECO:0000313" key="6">
    <source>
        <dbReference type="EMBL" id="RWX36548.1"/>
    </source>
</evidence>
<dbReference type="Proteomes" id="UP000283817">
    <property type="component" value="Unassembled WGS sequence"/>
</dbReference>
<dbReference type="Gene3D" id="1.10.10.60">
    <property type="entry name" value="Homeodomain-like"/>
    <property type="match status" value="2"/>
</dbReference>
<protein>
    <submittedName>
        <fullName evidence="6">Helix-turn-helix domain-containing protein</fullName>
    </submittedName>
</protein>
<dbReference type="SMART" id="SM00342">
    <property type="entry name" value="HTH_ARAC"/>
    <property type="match status" value="1"/>
</dbReference>
<organism evidence="6 7">
    <name type="scientific">Rhizobium leguminosarum</name>
    <dbReference type="NCBI Taxonomy" id="384"/>
    <lineage>
        <taxon>Bacteria</taxon>
        <taxon>Pseudomonadati</taxon>
        <taxon>Pseudomonadota</taxon>
        <taxon>Alphaproteobacteria</taxon>
        <taxon>Hyphomicrobiales</taxon>
        <taxon>Rhizobiaceae</taxon>
        <taxon>Rhizobium/Agrobacterium group</taxon>
        <taxon>Rhizobium</taxon>
    </lineage>
</organism>
<keyword evidence="2" id="KW-0238">DNA-binding</keyword>
<dbReference type="GO" id="GO:0003700">
    <property type="term" value="F:DNA-binding transcription factor activity"/>
    <property type="evidence" value="ECO:0007669"/>
    <property type="project" value="InterPro"/>
</dbReference>
<evidence type="ECO:0000313" key="7">
    <source>
        <dbReference type="Proteomes" id="UP000283817"/>
    </source>
</evidence>
<dbReference type="InterPro" id="IPR018062">
    <property type="entry name" value="HTH_AraC-typ_CS"/>
</dbReference>
<keyword evidence="3" id="KW-0804">Transcription</keyword>
<reference evidence="6 7" key="1">
    <citation type="submission" date="2019-01" db="EMBL/GenBank/DDBJ databases">
        <title>RHIZO-ID as a novel technology for direct rhizobia identification.</title>
        <authorList>
            <person name="De Meyer S.E."/>
        </authorList>
    </citation>
    <scope>NUCLEOTIDE SEQUENCE [LARGE SCALE GENOMIC DNA]</scope>
    <source>
        <strain evidence="6 7">WSM448</strain>
    </source>
</reference>
<name>A0A444IBZ0_RHILE</name>
<keyword evidence="1" id="KW-0805">Transcription regulation</keyword>
<dbReference type="Pfam" id="PF12833">
    <property type="entry name" value="HTH_18"/>
    <property type="match status" value="1"/>
</dbReference>
<dbReference type="InterPro" id="IPR018060">
    <property type="entry name" value="HTH_AraC"/>
</dbReference>
<dbReference type="PANTHER" id="PTHR46796">
    <property type="entry name" value="HTH-TYPE TRANSCRIPTIONAL ACTIVATOR RHAS-RELATED"/>
    <property type="match status" value="1"/>
</dbReference>
<comment type="caution">
    <text evidence="6">The sequence shown here is derived from an EMBL/GenBank/DDBJ whole genome shotgun (WGS) entry which is preliminary data.</text>
</comment>
<evidence type="ECO:0000256" key="1">
    <source>
        <dbReference type="ARBA" id="ARBA00023015"/>
    </source>
</evidence>
<dbReference type="EMBL" id="SBHX01000006">
    <property type="protein sequence ID" value="RWX36548.1"/>
    <property type="molecule type" value="Genomic_DNA"/>
</dbReference>
<feature type="domain" description="HTH araC/xylS-type" evidence="5">
    <location>
        <begin position="28"/>
        <end position="101"/>
    </location>
</feature>
<feature type="region of interest" description="Disordered" evidence="4">
    <location>
        <begin position="1"/>
        <end position="28"/>
    </location>
</feature>
<dbReference type="InterPro" id="IPR009057">
    <property type="entry name" value="Homeodomain-like_sf"/>
</dbReference>
<dbReference type="PROSITE" id="PS00041">
    <property type="entry name" value="HTH_ARAC_FAMILY_1"/>
    <property type="match status" value="1"/>
</dbReference>